<evidence type="ECO:0000313" key="2">
    <source>
        <dbReference type="EMBL" id="NYR15628.1"/>
    </source>
</evidence>
<reference evidence="2 3" key="1">
    <citation type="journal article" date="2020" name="Nat. Commun.">
        <title>The structures of two archaeal type IV pili illuminate evolutionary relationships.</title>
        <authorList>
            <person name="Wang F."/>
            <person name="Baquero D.P."/>
            <person name="Su Z."/>
            <person name="Beltran L.C."/>
            <person name="Prangishvili D."/>
            <person name="Krupovic M."/>
            <person name="Egelman E.H."/>
        </authorList>
    </citation>
    <scope>NUCLEOTIDE SEQUENCE [LARGE SCALE GENOMIC DNA]</scope>
    <source>
        <strain evidence="2 3">2GA</strain>
    </source>
</reference>
<dbReference type="GO" id="GO:0016491">
    <property type="term" value="F:oxidoreductase activity"/>
    <property type="evidence" value="ECO:0007669"/>
    <property type="project" value="InterPro"/>
</dbReference>
<dbReference type="PRINTS" id="PR00411">
    <property type="entry name" value="PNDRDTASEI"/>
</dbReference>
<dbReference type="AlphaFoldDB" id="A0A7L4P9M6"/>
<accession>A0A7L4P9M6</accession>
<gene>
    <name evidence="2" type="ORF">HC235_06700</name>
</gene>
<dbReference type="OMA" id="YVEPNVI"/>
<name>A0A7L4P9M6_9CREN</name>
<dbReference type="Pfam" id="PF07992">
    <property type="entry name" value="Pyr_redox_2"/>
    <property type="match status" value="1"/>
</dbReference>
<evidence type="ECO:0000313" key="3">
    <source>
        <dbReference type="Proteomes" id="UP000554766"/>
    </source>
</evidence>
<dbReference type="Proteomes" id="UP000554766">
    <property type="component" value="Unassembled WGS sequence"/>
</dbReference>
<evidence type="ECO:0000259" key="1">
    <source>
        <dbReference type="Pfam" id="PF07992"/>
    </source>
</evidence>
<sequence length="467" mass="51597">MSCTSAIHCKPETTREEELEVDVLVVGGGLGGLIAASELKKYGYNPKVVYTGNLGGHHILGDAPRYSDIDIDGVIAKAKNLDVSQGFFDGVYLYQGGVRYRARYRHLILATGGTDVPITFPGGLKAPQKTAEEVLPATPTGLKIVVWGTTEWGLRTALALRNRGNEVVVLDNSAYLRDVKYYEKVKSKIDFPIIPSVIVKRYEKGVLTYDIITGKKEPESRKERVDLIVSAVRIVNPYVPLKLGYKIYYTFELGSLIPRRNNYGELLIVDDGGRAVGGSNVYATGHLYGALRESHIAEQAKVLATYIAAKDGVESMDKAKDALDKLLVTFTVEANWLYNLGNRLERGTDGTGRYVEPNVIDVPHWASFWPQIEEAGDIVLCPCDGTLAERVLKEIEQMNKLKKLKVKITHEETDVLRQLRLPKLSFGESVCAESVCLTYASIILGALLAQKPSYFLYGKPQMLYGSS</sequence>
<organism evidence="2 3">
    <name type="scientific">Pyrobaculum arsenaticum</name>
    <dbReference type="NCBI Taxonomy" id="121277"/>
    <lineage>
        <taxon>Archaea</taxon>
        <taxon>Thermoproteota</taxon>
        <taxon>Thermoprotei</taxon>
        <taxon>Thermoproteales</taxon>
        <taxon>Thermoproteaceae</taxon>
        <taxon>Pyrobaculum</taxon>
    </lineage>
</organism>
<dbReference type="SUPFAM" id="SSF51905">
    <property type="entry name" value="FAD/NAD(P)-binding domain"/>
    <property type="match status" value="1"/>
</dbReference>
<dbReference type="Gene3D" id="3.50.50.60">
    <property type="entry name" value="FAD/NAD(P)-binding domain"/>
    <property type="match status" value="2"/>
</dbReference>
<dbReference type="InterPro" id="IPR036188">
    <property type="entry name" value="FAD/NAD-bd_sf"/>
</dbReference>
<dbReference type="GeneID" id="5055149"/>
<proteinExistence type="predicted"/>
<dbReference type="EMBL" id="JAAVJF010000003">
    <property type="protein sequence ID" value="NYR15628.1"/>
    <property type="molecule type" value="Genomic_DNA"/>
</dbReference>
<protein>
    <submittedName>
        <fullName evidence="2">FAD-dependent oxidoreductase</fullName>
    </submittedName>
</protein>
<dbReference type="RefSeq" id="WP_011899549.1">
    <property type="nucleotide sequence ID" value="NZ_JAAVJF010000003.1"/>
</dbReference>
<feature type="domain" description="FAD/NAD(P)-binding" evidence="1">
    <location>
        <begin position="22"/>
        <end position="176"/>
    </location>
</feature>
<comment type="caution">
    <text evidence="2">The sequence shown here is derived from an EMBL/GenBank/DDBJ whole genome shotgun (WGS) entry which is preliminary data.</text>
</comment>
<dbReference type="InterPro" id="IPR023753">
    <property type="entry name" value="FAD/NAD-binding_dom"/>
</dbReference>
<keyword evidence="3" id="KW-1185">Reference proteome</keyword>